<protein>
    <recommendedName>
        <fullName evidence="4">LamG-like jellyroll fold domain-containing protein</fullName>
    </recommendedName>
</protein>
<keyword evidence="6" id="KW-1185">Reference proteome</keyword>
<evidence type="ECO:0000256" key="2">
    <source>
        <dbReference type="ARBA" id="ARBA00023157"/>
    </source>
</evidence>
<dbReference type="RefSeq" id="WP_052510356.1">
    <property type="nucleotide sequence ID" value="NZ_BBML01000004.1"/>
</dbReference>
<dbReference type="NCBIfam" id="TIGR04183">
    <property type="entry name" value="Por_Secre_tail"/>
    <property type="match status" value="1"/>
</dbReference>
<dbReference type="SUPFAM" id="SSF49899">
    <property type="entry name" value="Concanavalin A-like lectins/glucanases"/>
    <property type="match status" value="1"/>
</dbReference>
<comment type="caution">
    <text evidence="5">The sequence shown here is derived from an EMBL/GenBank/DDBJ whole genome shotgun (WGS) entry which is preliminary data.</text>
</comment>
<organism evidence="5 6">
    <name type="scientific">Nonlabens tegetincola</name>
    <dbReference type="NCBI Taxonomy" id="323273"/>
    <lineage>
        <taxon>Bacteria</taxon>
        <taxon>Pseudomonadati</taxon>
        <taxon>Bacteroidota</taxon>
        <taxon>Flavobacteriia</taxon>
        <taxon>Flavobacteriales</taxon>
        <taxon>Flavobacteriaceae</taxon>
        <taxon>Nonlabens</taxon>
    </lineage>
</organism>
<dbReference type="Pfam" id="PF26628">
    <property type="entry name" value="DUF8202"/>
    <property type="match status" value="1"/>
</dbReference>
<gene>
    <name evidence="5" type="ORF">JCM19294_660</name>
</gene>
<feature type="signal peptide" evidence="3">
    <location>
        <begin position="1"/>
        <end position="17"/>
    </location>
</feature>
<dbReference type="PANTHER" id="PTHR42535:SF2">
    <property type="entry name" value="CHROMOSOME UNDETERMINED SCAFFOLD_146, WHOLE GENOME SHOTGUN SEQUENCE"/>
    <property type="match status" value="1"/>
</dbReference>
<keyword evidence="2" id="KW-1015">Disulfide bond</keyword>
<evidence type="ECO:0000256" key="1">
    <source>
        <dbReference type="ARBA" id="ARBA00022729"/>
    </source>
</evidence>
<keyword evidence="1 3" id="KW-0732">Signal</keyword>
<proteinExistence type="predicted"/>
<evidence type="ECO:0000313" key="6">
    <source>
        <dbReference type="Proteomes" id="UP000029221"/>
    </source>
</evidence>
<dbReference type="InterPro" id="IPR026444">
    <property type="entry name" value="Secre_tail"/>
</dbReference>
<evidence type="ECO:0000256" key="3">
    <source>
        <dbReference type="SAM" id="SignalP"/>
    </source>
</evidence>
<dbReference type="Pfam" id="PF13385">
    <property type="entry name" value="Laminin_G_3"/>
    <property type="match status" value="1"/>
</dbReference>
<dbReference type="Gene3D" id="2.60.120.200">
    <property type="match status" value="1"/>
</dbReference>
<dbReference type="Proteomes" id="UP000029221">
    <property type="component" value="Unassembled WGS sequence"/>
</dbReference>
<dbReference type="eggNOG" id="COG1345">
    <property type="taxonomic scope" value="Bacteria"/>
</dbReference>
<evidence type="ECO:0000259" key="4">
    <source>
        <dbReference type="SMART" id="SM00560"/>
    </source>
</evidence>
<accession>A0A090Q246</accession>
<name>A0A090Q246_9FLAO</name>
<dbReference type="InterPro" id="IPR058515">
    <property type="entry name" value="DUF8202"/>
</dbReference>
<sequence length="1537" mass="169153">MKKFYLILVLLSGIANAQVTIFNADFTTGLGDNAWTDAANRGQWRRGSDLAAHGAGFYKYIRRTRSNVTYEEFARMSTTTPLIDLSGYERMVLSFRYNLDVIPNGADGFRIEFDNNDGLGWRTLGRVGEPDSVNWMTTDDASAVGGYGAWANDSNGWTTASVNLPSQAFDDQSDVRFRVWFQSDGAAYYADGLAIDDFRIEGYLQLAKVYVDCGNGVGPDLELWLNPATLADNYNDGDLISEWRNSVAIGNVTIDGSYTNATSSGSQRPIYQDNAAANANYNPVVTFDGSKSMFGKGGFYYNDIYVVINPTQGLNASRGTEDVFMGDDYNTSGNNQDVTGISINNTSARYGTNPDIVAYNQGAQNDYGKAIVHPTLNYDRPVIFNVRVNDSGDGMELYLDGVNLENIPALSGLIQEVNSTTIKEILNSRYWLGRSEFFGSSFNGDILEIMSFSEKKSDDEREKIESYFAMKYGITLGLFPIDSIGLPHVPGSYYDSSGNELWNASIDPGFTYNVTAIGRDDCMRLNQKQARSIDPNAFVSVGLGDLYNTNNANPNTFEDDYDFLVWGSTSEDLDPMPSPLAVTLGPDLVTTFTDVTKRTWKFKEVSEQGNDIPEVKVSVETAGFSSLPALVGNDAYVMIVANDENFNDVLETIFLDENGATLETTYDFDGEKYVKFGVAHEEIEPRHIDFDGENDYVQVGNEIQLNGAYSISAWVLSRGANSDGNNRTIVSKKGTANNGYWLFLDANNRVSMRHQTQTRKSNTRIADDVWTYITVVYNGTSVNFYIDGVLDKTQNIAALTTNNEDFCIGARYISKTDVRNQFYGNIDEVRIFTTAINQDQIRFMMNQEIEEFGGGIKGAIIPSSVTKNDIAALSWSNLEAYYNMNTYIGTHLNDASGNKHRGSLRQPSNFTIIDQTAPLPYISQTNGDFSDNNTWQNGGELYNPGSTRVVAGTVYDIDWNIVQSSHNIEITDKNITLLGLNQQSNELSVKNNLGLTVTHILELDGLIDLEGEAQLVQTLDSDLIGSSTGSLEADQQGTSDKYNYNYWSSPVSSTTNALNNDGYTIQGFMHDGTFADNPRPMNFTSRNVRDGAPGTASTAATISGRWLYKYSNLSSGNYSNWEYVGPTGSLNTGEGFTMKGNSDNISGEQNYVFIGRPNNGVIDLPINNGNDYLVGNPYPSALDAHEFIRDNPQLDGTLYFWEHWGGNSHVLLQYQGGYATYNFSGGVPNASIGTSSPQVNQGGVPTKTPEQFVPVAQGFFVRATSNGTVRFENDQRQFIKESTGPSVFVAAPGSGAAAISPDLDYNGPNDTRQKIRLGFDSPGTIHRQLLVTEDVSATMGYDRGFDAKQQDNQMDDMSWYFGGDTYVIQGVGSFDNNTILPLAVKISNPGAITIGLDNLENVNQDLNIFLHDNLTGMYHNLRNADALIDNMSAGTVNDRFELVFNDPSTLSNNTVQLDNQITIYQPVNADQIHIKVSNELLVNGVTLYNTLGQKVVHIDSPDYQDVITIDTNEMSAGAYIVTIDSNSGSYSEKVIVK</sequence>
<feature type="domain" description="LamG-like jellyroll fold" evidence="4">
    <location>
        <begin position="707"/>
        <end position="839"/>
    </location>
</feature>
<reference evidence="5" key="1">
    <citation type="journal article" date="2014" name="Genome Announc.">
        <title>Draft Genome Sequences of Marine Flavobacterium Nonlabens Strains NR17, NR24, NR27, NR32, NR33, and Ara13.</title>
        <authorList>
            <person name="Nakanishi M."/>
            <person name="Meirelles P."/>
            <person name="Suzuki R."/>
            <person name="Takatani N."/>
            <person name="Mino S."/>
            <person name="Suda W."/>
            <person name="Oshima K."/>
            <person name="Hattori M."/>
            <person name="Ohkuma M."/>
            <person name="Hosokawa M."/>
            <person name="Miyashita K."/>
            <person name="Thompson F.L."/>
            <person name="Niwa A."/>
            <person name="Sawabe T."/>
            <person name="Sawabe T."/>
        </authorList>
    </citation>
    <scope>NUCLEOTIDE SEQUENCE [LARGE SCALE GENOMIC DNA]</scope>
    <source>
        <strain evidence="5">JCM 19294</strain>
    </source>
</reference>
<dbReference type="Gene3D" id="2.60.120.260">
    <property type="entry name" value="Galactose-binding domain-like"/>
    <property type="match status" value="1"/>
</dbReference>
<dbReference type="GO" id="GO:0005975">
    <property type="term" value="P:carbohydrate metabolic process"/>
    <property type="evidence" value="ECO:0007669"/>
    <property type="project" value="UniProtKB-ARBA"/>
</dbReference>
<dbReference type="STRING" id="319236.BST91_04590"/>
<dbReference type="Pfam" id="PF18962">
    <property type="entry name" value="Por_Secre_tail"/>
    <property type="match status" value="1"/>
</dbReference>
<evidence type="ECO:0000313" key="5">
    <source>
        <dbReference type="EMBL" id="GAK97154.1"/>
    </source>
</evidence>
<dbReference type="GO" id="GO:0004553">
    <property type="term" value="F:hydrolase activity, hydrolyzing O-glycosyl compounds"/>
    <property type="evidence" value="ECO:0007669"/>
    <property type="project" value="UniProtKB-ARBA"/>
</dbReference>
<dbReference type="EMBL" id="BBML01000004">
    <property type="protein sequence ID" value="GAK97154.1"/>
    <property type="molecule type" value="Genomic_DNA"/>
</dbReference>
<dbReference type="SMART" id="SM00560">
    <property type="entry name" value="LamGL"/>
    <property type="match status" value="1"/>
</dbReference>
<feature type="chain" id="PRO_5001861460" description="LamG-like jellyroll fold domain-containing protein" evidence="3">
    <location>
        <begin position="18"/>
        <end position="1537"/>
    </location>
</feature>
<dbReference type="PANTHER" id="PTHR42535">
    <property type="entry name" value="OOKINETE PROTEIN, PUTATIVE-RELATED"/>
    <property type="match status" value="1"/>
</dbReference>
<dbReference type="InterPro" id="IPR006558">
    <property type="entry name" value="LamG-like"/>
</dbReference>
<dbReference type="InterPro" id="IPR013320">
    <property type="entry name" value="ConA-like_dom_sf"/>
</dbReference>